<name>A0A829W5D2_9FIRM</name>
<evidence type="ECO:0000259" key="1">
    <source>
        <dbReference type="Pfam" id="PF01507"/>
    </source>
</evidence>
<dbReference type="Gene3D" id="3.40.50.620">
    <property type="entry name" value="HUPs"/>
    <property type="match status" value="1"/>
</dbReference>
<dbReference type="GO" id="GO:0003824">
    <property type="term" value="F:catalytic activity"/>
    <property type="evidence" value="ECO:0007669"/>
    <property type="project" value="InterPro"/>
</dbReference>
<dbReference type="AlphaFoldDB" id="A0A829W5D2"/>
<dbReference type="InterPro" id="IPR002500">
    <property type="entry name" value="PAPS_reduct_dom"/>
</dbReference>
<gene>
    <name evidence="2" type="ORF">Ccl03g_32100</name>
</gene>
<sequence>MKYIASCSFGKDSLAMVLLLIEKGYPLDEVIFYDTEMEFQAIYNNRDKLSKILEEKKIKFTVLKDVLPFTYRAFEKEVKARSGLIKRGYNWCGGMARWGTSGKLSAIKKHYKENYGNEVIVEYVGVAADEPQRIEKYRTKRDKNIKVYPLSE</sequence>
<dbReference type="EMBL" id="BJLB01000001">
    <property type="protein sequence ID" value="GEA37497.1"/>
    <property type="molecule type" value="Genomic_DNA"/>
</dbReference>
<protein>
    <recommendedName>
        <fullName evidence="1">Phosphoadenosine phosphosulphate reductase domain-containing protein</fullName>
    </recommendedName>
</protein>
<dbReference type="RefSeq" id="WP_002588621.1">
    <property type="nucleotide sequence ID" value="NZ_BJLB01000001.1"/>
</dbReference>
<evidence type="ECO:0000313" key="2">
    <source>
        <dbReference type="EMBL" id="GEA37497.1"/>
    </source>
</evidence>
<reference evidence="2 3" key="1">
    <citation type="submission" date="2019-06" db="EMBL/GenBank/DDBJ databases">
        <title>Draft genome sequence of [Clostridium] clostridioforme NBRC 113352.</title>
        <authorList>
            <person name="Miura T."/>
            <person name="Furukawa M."/>
            <person name="Shimamura M."/>
            <person name="Ohyama Y."/>
            <person name="Yamazoe A."/>
            <person name="Kawasaki H."/>
        </authorList>
    </citation>
    <scope>NUCLEOTIDE SEQUENCE [LARGE SCALE GENOMIC DNA]</scope>
    <source>
        <strain evidence="2 3">NBRC 113352</strain>
    </source>
</reference>
<dbReference type="Pfam" id="PF01507">
    <property type="entry name" value="PAPS_reduct"/>
    <property type="match status" value="1"/>
</dbReference>
<dbReference type="InterPro" id="IPR014729">
    <property type="entry name" value="Rossmann-like_a/b/a_fold"/>
</dbReference>
<feature type="domain" description="Phosphoadenosine phosphosulphate reductase" evidence="1">
    <location>
        <begin position="3"/>
        <end position="151"/>
    </location>
</feature>
<organism evidence="2 3">
    <name type="scientific">Enterocloster clostridioformis</name>
    <dbReference type="NCBI Taxonomy" id="1531"/>
    <lineage>
        <taxon>Bacteria</taxon>
        <taxon>Bacillati</taxon>
        <taxon>Bacillota</taxon>
        <taxon>Clostridia</taxon>
        <taxon>Lachnospirales</taxon>
        <taxon>Lachnospiraceae</taxon>
        <taxon>Enterocloster</taxon>
    </lineage>
</organism>
<dbReference type="Proteomes" id="UP000315200">
    <property type="component" value="Unassembled WGS sequence"/>
</dbReference>
<evidence type="ECO:0000313" key="3">
    <source>
        <dbReference type="Proteomes" id="UP000315200"/>
    </source>
</evidence>
<dbReference type="SUPFAM" id="SSF52402">
    <property type="entry name" value="Adenine nucleotide alpha hydrolases-like"/>
    <property type="match status" value="1"/>
</dbReference>
<proteinExistence type="predicted"/>
<comment type="caution">
    <text evidence="2">The sequence shown here is derived from an EMBL/GenBank/DDBJ whole genome shotgun (WGS) entry which is preliminary data.</text>
</comment>
<accession>A0A829W5D2</accession>